<dbReference type="InterPro" id="IPR002218">
    <property type="entry name" value="MnmG-rel"/>
</dbReference>
<feature type="domain" description="tRNA uridine 5-carboxymethylaminomethyl modification enzyme C-terminal subdomain" evidence="5">
    <location>
        <begin position="550"/>
        <end position="621"/>
    </location>
</feature>
<dbReference type="EMBL" id="BTRK01000002">
    <property type="protein sequence ID" value="GMR37011.1"/>
    <property type="molecule type" value="Genomic_DNA"/>
</dbReference>
<dbReference type="InterPro" id="IPR026904">
    <property type="entry name" value="MnmG_C"/>
</dbReference>
<dbReference type="NCBIfam" id="TIGR00136">
    <property type="entry name" value="mnmG_gidA"/>
    <property type="match status" value="1"/>
</dbReference>
<feature type="non-terminal residue" evidence="6">
    <location>
        <position position="1"/>
    </location>
</feature>
<dbReference type="GO" id="GO:0005739">
    <property type="term" value="C:mitochondrion"/>
    <property type="evidence" value="ECO:0007669"/>
    <property type="project" value="GOC"/>
</dbReference>
<dbReference type="AlphaFoldDB" id="A0AAN5CD12"/>
<sequence>GISRVFDVIVIGAGHAGCEASAAAARAGASTLLITHSKGTIGEMSCNPSFGGIGKGQLMREVDALDGVSARLADQSAITYQCLNKSHGPAVIGLRAQIDRKLYKKYIQKELLEETKNLHVLESSVEDLVVDEIGKEKSVLRGVVLSDGSIVETKSLVIATGTFLGGEIFRGTERITAGRIGEKSATGLAVALKRLNLKLGRLRTGTPPRLVGSTIDFSHFTRMDPDEKPIPFSFMTKEIGIPTEKQLPTYLGKTNEAVTKIVQDNLHLNVHVREETNGPRYCPSLESKIMRFPHLEHRLFLEHEGLDSDVIYPQGMSMTFDLPVQESIFRSIPGMEKVEIVQQGYGVQYDYVDPRELKGTLEVKKVEGLFLAGQINGTTGYEEAASQGVIGGMNAAARSRGEEGATVSRVDAIVGVLIDDLTTLGTNEPYRMFTSRAEFRLHLRPDNADLRLTEMGRRMGIVGDERWNQFTRMKKAFDSCYQVMEEDKRSITKWMRAIPSLKIADKPQPLSALEMLYRHNLSFQDLAMANPSLSPYVGDENLEERLRIHGMYSVVAERMKLKMEEVRREAATPIPESIDYSSITGLSMEAMEKLETHKPLSLAAASRIQGVTPDAILLLLRHVKCDFRM</sequence>
<dbReference type="GO" id="GO:0070899">
    <property type="term" value="P:mitochondrial tRNA wobble uridine modification"/>
    <property type="evidence" value="ECO:0007669"/>
    <property type="project" value="UniProtKB-ARBA"/>
</dbReference>
<name>A0AAN5CD12_9BILA</name>
<dbReference type="Gene3D" id="3.50.50.60">
    <property type="entry name" value="FAD/NAD(P)-binding domain"/>
    <property type="match status" value="2"/>
</dbReference>
<dbReference type="Pfam" id="PF13932">
    <property type="entry name" value="SAM_GIDA_C"/>
    <property type="match status" value="1"/>
</dbReference>
<evidence type="ECO:0000256" key="2">
    <source>
        <dbReference type="ARBA" id="ARBA00007653"/>
    </source>
</evidence>
<protein>
    <recommendedName>
        <fullName evidence="5">tRNA uridine 5-carboxymethylaminomethyl modification enzyme C-terminal subdomain domain-containing protein</fullName>
    </recommendedName>
</protein>
<keyword evidence="4" id="KW-0274">FAD</keyword>
<dbReference type="SUPFAM" id="SSF51905">
    <property type="entry name" value="FAD/NAD(P)-binding domain"/>
    <property type="match status" value="1"/>
</dbReference>
<dbReference type="GO" id="GO:0030488">
    <property type="term" value="P:tRNA methylation"/>
    <property type="evidence" value="ECO:0007669"/>
    <property type="project" value="TreeGrafter"/>
</dbReference>
<comment type="caution">
    <text evidence="6">The sequence shown here is derived from an EMBL/GenBank/DDBJ whole genome shotgun (WGS) entry which is preliminary data.</text>
</comment>
<keyword evidence="7" id="KW-1185">Reference proteome</keyword>
<dbReference type="InterPro" id="IPR040131">
    <property type="entry name" value="MnmG_N"/>
</dbReference>
<dbReference type="GO" id="GO:0005829">
    <property type="term" value="C:cytosol"/>
    <property type="evidence" value="ECO:0007669"/>
    <property type="project" value="TreeGrafter"/>
</dbReference>
<dbReference type="PANTHER" id="PTHR11806:SF0">
    <property type="entry name" value="PROTEIN MTO1 HOMOLOG, MITOCHONDRIAL"/>
    <property type="match status" value="1"/>
</dbReference>
<dbReference type="GO" id="GO:0050660">
    <property type="term" value="F:flavin adenine dinucleotide binding"/>
    <property type="evidence" value="ECO:0007669"/>
    <property type="project" value="InterPro"/>
</dbReference>
<proteinExistence type="inferred from homology"/>
<dbReference type="PRINTS" id="PR00411">
    <property type="entry name" value="PNDRDTASEI"/>
</dbReference>
<evidence type="ECO:0000313" key="7">
    <source>
        <dbReference type="Proteomes" id="UP001328107"/>
    </source>
</evidence>
<dbReference type="InterPro" id="IPR049312">
    <property type="entry name" value="GIDA_C_N"/>
</dbReference>
<evidence type="ECO:0000256" key="3">
    <source>
        <dbReference type="ARBA" id="ARBA00022630"/>
    </source>
</evidence>
<dbReference type="InterPro" id="IPR036188">
    <property type="entry name" value="FAD/NAD-bd_sf"/>
</dbReference>
<comment type="cofactor">
    <cofactor evidence="1">
        <name>FAD</name>
        <dbReference type="ChEBI" id="CHEBI:57692"/>
    </cofactor>
</comment>
<evidence type="ECO:0000256" key="4">
    <source>
        <dbReference type="ARBA" id="ARBA00022827"/>
    </source>
</evidence>
<dbReference type="Pfam" id="PF01134">
    <property type="entry name" value="GIDA"/>
    <property type="match status" value="1"/>
</dbReference>
<dbReference type="InterPro" id="IPR047001">
    <property type="entry name" value="MnmG_C_subdom"/>
</dbReference>
<evidence type="ECO:0000259" key="5">
    <source>
        <dbReference type="SMART" id="SM01228"/>
    </source>
</evidence>
<dbReference type="FunFam" id="1.10.150.570:FF:000001">
    <property type="entry name" value="tRNA uridine 5-carboxymethylaminomethyl modification enzyme MnmG"/>
    <property type="match status" value="1"/>
</dbReference>
<dbReference type="FunFam" id="3.50.50.60:FF:000002">
    <property type="entry name" value="tRNA uridine 5-carboxymethylaminomethyl modification enzyme MnmG"/>
    <property type="match status" value="1"/>
</dbReference>
<comment type="similarity">
    <text evidence="2">Belongs to the MnmG family.</text>
</comment>
<dbReference type="InterPro" id="IPR020595">
    <property type="entry name" value="MnmG-rel_CS"/>
</dbReference>
<evidence type="ECO:0000256" key="1">
    <source>
        <dbReference type="ARBA" id="ARBA00001974"/>
    </source>
</evidence>
<keyword evidence="3" id="KW-0285">Flavoprotein</keyword>
<dbReference type="SMART" id="SM01228">
    <property type="entry name" value="GIDA_assoc_3"/>
    <property type="match status" value="1"/>
</dbReference>
<dbReference type="InterPro" id="IPR004416">
    <property type="entry name" value="MnmG"/>
</dbReference>
<gene>
    <name evidence="6" type="ORF">PMAYCL1PPCAC_07206</name>
</gene>
<evidence type="ECO:0000313" key="6">
    <source>
        <dbReference type="EMBL" id="GMR37011.1"/>
    </source>
</evidence>
<dbReference type="Pfam" id="PF21680">
    <property type="entry name" value="GIDA_C_1st"/>
    <property type="match status" value="1"/>
</dbReference>
<dbReference type="InterPro" id="IPR044920">
    <property type="entry name" value="MnmG_C_subdom_sf"/>
</dbReference>
<dbReference type="PROSITE" id="PS01280">
    <property type="entry name" value="GIDA_1"/>
    <property type="match status" value="1"/>
</dbReference>
<dbReference type="Proteomes" id="UP001328107">
    <property type="component" value="Unassembled WGS sequence"/>
</dbReference>
<accession>A0AAN5CD12</accession>
<dbReference type="FunFam" id="3.50.50.60:FF:000082">
    <property type="entry name" value="protein MTO1 homolog, mitochondrial isoform X1"/>
    <property type="match status" value="1"/>
</dbReference>
<organism evidence="6 7">
    <name type="scientific">Pristionchus mayeri</name>
    <dbReference type="NCBI Taxonomy" id="1317129"/>
    <lineage>
        <taxon>Eukaryota</taxon>
        <taxon>Metazoa</taxon>
        <taxon>Ecdysozoa</taxon>
        <taxon>Nematoda</taxon>
        <taxon>Chromadorea</taxon>
        <taxon>Rhabditida</taxon>
        <taxon>Rhabditina</taxon>
        <taxon>Diplogasteromorpha</taxon>
        <taxon>Diplogasteroidea</taxon>
        <taxon>Neodiplogasteridae</taxon>
        <taxon>Pristionchus</taxon>
    </lineage>
</organism>
<dbReference type="PANTHER" id="PTHR11806">
    <property type="entry name" value="GLUCOSE INHIBITED DIVISION PROTEIN A"/>
    <property type="match status" value="1"/>
</dbReference>
<dbReference type="Gene3D" id="1.10.150.570">
    <property type="entry name" value="GidA associated domain, C-terminal subdomain"/>
    <property type="match status" value="1"/>
</dbReference>
<reference evidence="7" key="1">
    <citation type="submission" date="2022-10" db="EMBL/GenBank/DDBJ databases">
        <title>Genome assembly of Pristionchus species.</title>
        <authorList>
            <person name="Yoshida K."/>
            <person name="Sommer R.J."/>
        </authorList>
    </citation>
    <scope>NUCLEOTIDE SEQUENCE [LARGE SCALE GENOMIC DNA]</scope>
    <source>
        <strain evidence="7">RS5460</strain>
    </source>
</reference>